<proteinExistence type="predicted"/>
<name>A0ABX8DBH9_9GAMM</name>
<organism evidence="1 2">
    <name type="scientific">Shewanella dokdonensis</name>
    <dbReference type="NCBI Taxonomy" id="712036"/>
    <lineage>
        <taxon>Bacteria</taxon>
        <taxon>Pseudomonadati</taxon>
        <taxon>Pseudomonadota</taxon>
        <taxon>Gammaproteobacteria</taxon>
        <taxon>Alteromonadales</taxon>
        <taxon>Shewanellaceae</taxon>
        <taxon>Shewanella</taxon>
    </lineage>
</organism>
<keyword evidence="2" id="KW-1185">Reference proteome</keyword>
<accession>A0ABX8DBH9</accession>
<protein>
    <submittedName>
        <fullName evidence="1">Uncharacterized protein</fullName>
    </submittedName>
</protein>
<gene>
    <name evidence="1" type="ORF">KHX94_12095</name>
</gene>
<dbReference type="EMBL" id="CP074572">
    <property type="protein sequence ID" value="QVK22173.1"/>
    <property type="molecule type" value="Genomic_DNA"/>
</dbReference>
<evidence type="ECO:0000313" key="1">
    <source>
        <dbReference type="EMBL" id="QVK22173.1"/>
    </source>
</evidence>
<dbReference type="Proteomes" id="UP000676428">
    <property type="component" value="Chromosome"/>
</dbReference>
<sequence length="148" mass="15933">MNSCQTVKTRDGMVPLSSFKMTGEQAIAAMRKQLGKSSLAAAYDKLTGQQRAIVLFAARIKPSTAIDTPLLQLPMAQREAVRMAIISIASLGNAMAGVPNGREQIITEHPQRKPKQIKPSTPANTNHTIDISELAAELAADVAQRKRA</sequence>
<dbReference type="RefSeq" id="WP_213680830.1">
    <property type="nucleotide sequence ID" value="NZ_CP074572.1"/>
</dbReference>
<reference evidence="1 2" key="1">
    <citation type="journal article" date="2012" name="Int. J. Syst. Evol. Microbiol.">
        <title>Shewanella dokdonensis sp. nov., isolated from seawater.</title>
        <authorList>
            <person name="Sung H.R."/>
            <person name="Yoon J.H."/>
            <person name="Ghim S.Y."/>
        </authorList>
    </citation>
    <scope>NUCLEOTIDE SEQUENCE [LARGE SCALE GENOMIC DNA]</scope>
    <source>
        <strain evidence="1 2">DSM 23626</strain>
    </source>
</reference>
<evidence type="ECO:0000313" key="2">
    <source>
        <dbReference type="Proteomes" id="UP000676428"/>
    </source>
</evidence>